<gene>
    <name evidence="1" type="ORF">EEDITHA_LOCUS11573</name>
</gene>
<keyword evidence="2" id="KW-1185">Reference proteome</keyword>
<protein>
    <submittedName>
        <fullName evidence="1">Uncharacterized protein</fullName>
    </submittedName>
</protein>
<proteinExistence type="predicted"/>
<name>A0AAU9UAI2_EUPED</name>
<evidence type="ECO:0000313" key="1">
    <source>
        <dbReference type="EMBL" id="CAH2096203.1"/>
    </source>
</evidence>
<comment type="caution">
    <text evidence="1">The sequence shown here is derived from an EMBL/GenBank/DDBJ whole genome shotgun (WGS) entry which is preliminary data.</text>
</comment>
<sequence>MHIGLIKFNNLLFTLRKYGTSLTSTALTFLTLRAIMTTDAVGEALRAPTKFRIIPIKIPVGSEYSTPGAPAAPSRSADWRTPTKLDGLIRIAREHKNISVYRAKRSLTYSLGAVWGIDGGPRGTTARGAS</sequence>
<reference evidence="1" key="1">
    <citation type="submission" date="2022-03" db="EMBL/GenBank/DDBJ databases">
        <authorList>
            <person name="Tunstrom K."/>
        </authorList>
    </citation>
    <scope>NUCLEOTIDE SEQUENCE</scope>
</reference>
<dbReference type="EMBL" id="CAKOGL010000016">
    <property type="protein sequence ID" value="CAH2096203.1"/>
    <property type="molecule type" value="Genomic_DNA"/>
</dbReference>
<evidence type="ECO:0000313" key="2">
    <source>
        <dbReference type="Proteomes" id="UP001153954"/>
    </source>
</evidence>
<accession>A0AAU9UAI2</accession>
<dbReference type="AlphaFoldDB" id="A0AAU9UAI2"/>
<organism evidence="1 2">
    <name type="scientific">Euphydryas editha</name>
    <name type="common">Edith's checkerspot</name>
    <dbReference type="NCBI Taxonomy" id="104508"/>
    <lineage>
        <taxon>Eukaryota</taxon>
        <taxon>Metazoa</taxon>
        <taxon>Ecdysozoa</taxon>
        <taxon>Arthropoda</taxon>
        <taxon>Hexapoda</taxon>
        <taxon>Insecta</taxon>
        <taxon>Pterygota</taxon>
        <taxon>Neoptera</taxon>
        <taxon>Endopterygota</taxon>
        <taxon>Lepidoptera</taxon>
        <taxon>Glossata</taxon>
        <taxon>Ditrysia</taxon>
        <taxon>Papilionoidea</taxon>
        <taxon>Nymphalidae</taxon>
        <taxon>Nymphalinae</taxon>
        <taxon>Euphydryas</taxon>
    </lineage>
</organism>
<dbReference type="Proteomes" id="UP001153954">
    <property type="component" value="Unassembled WGS sequence"/>
</dbReference>